<name>A0A7Y8DML6_PSETO</name>
<protein>
    <submittedName>
        <fullName evidence="2">Uncharacterized protein</fullName>
    </submittedName>
</protein>
<evidence type="ECO:0000313" key="2">
    <source>
        <dbReference type="EMBL" id="NWD34503.1"/>
    </source>
</evidence>
<keyword evidence="1" id="KW-0812">Transmembrane</keyword>
<reference evidence="2 3" key="1">
    <citation type="submission" date="2020-04" db="EMBL/GenBank/DDBJ databases">
        <title>Molecular characterization of pseudomonads from Agaricus bisporus reveal novel blotch 2 pathogens in Western Europe.</title>
        <authorList>
            <person name="Taparia T."/>
            <person name="Krijger M."/>
            <person name="Haynes E."/>
            <person name="Elpinstone J.G."/>
            <person name="Noble R."/>
            <person name="Van Der Wolf J."/>
        </authorList>
    </citation>
    <scope>NUCLEOTIDE SEQUENCE [LARGE SCALE GENOMIC DNA]</scope>
    <source>
        <strain evidence="2 3">IPO3746</strain>
    </source>
</reference>
<gene>
    <name evidence="2" type="ORF">HX787_01455</name>
</gene>
<dbReference type="AlphaFoldDB" id="A0A7Y8DML6"/>
<comment type="caution">
    <text evidence="2">The sequence shown here is derived from an EMBL/GenBank/DDBJ whole genome shotgun (WGS) entry which is preliminary data.</text>
</comment>
<dbReference type="RefSeq" id="WP_016971804.1">
    <property type="nucleotide sequence ID" value="NZ_CP020369.1"/>
</dbReference>
<feature type="transmembrane region" description="Helical" evidence="1">
    <location>
        <begin position="27"/>
        <end position="49"/>
    </location>
</feature>
<dbReference type="EMBL" id="JACAQK010000002">
    <property type="protein sequence ID" value="NWD34503.1"/>
    <property type="molecule type" value="Genomic_DNA"/>
</dbReference>
<evidence type="ECO:0000313" key="3">
    <source>
        <dbReference type="Proteomes" id="UP000549134"/>
    </source>
</evidence>
<dbReference type="Proteomes" id="UP000549134">
    <property type="component" value="Unassembled WGS sequence"/>
</dbReference>
<dbReference type="GeneID" id="55847690"/>
<sequence length="131" mass="14805">MLGLIFAATVIFGSSVGRDLKKIATQFAVGFGLGLLSSLHIYEVCVYLFPGDTVQYETDYQIVIPGRISENSRRCKAWLKIKDPNTHRWIDICTTPSDLDAQRKRGMNAIWVNAYTNTVGSYIINYAFIYK</sequence>
<proteinExistence type="predicted"/>
<keyword evidence="1" id="KW-1133">Transmembrane helix</keyword>
<keyword evidence="1" id="KW-0472">Membrane</keyword>
<organism evidence="2 3">
    <name type="scientific">Pseudomonas tolaasii</name>
    <dbReference type="NCBI Taxonomy" id="29442"/>
    <lineage>
        <taxon>Bacteria</taxon>
        <taxon>Pseudomonadati</taxon>
        <taxon>Pseudomonadota</taxon>
        <taxon>Gammaproteobacteria</taxon>
        <taxon>Pseudomonadales</taxon>
        <taxon>Pseudomonadaceae</taxon>
        <taxon>Pseudomonas</taxon>
    </lineage>
</organism>
<accession>A0A7Y8DML6</accession>
<evidence type="ECO:0000256" key="1">
    <source>
        <dbReference type="SAM" id="Phobius"/>
    </source>
</evidence>